<organism evidence="6 7">
    <name type="scientific">Takifugu flavidus</name>
    <name type="common">sansaifugu</name>
    <dbReference type="NCBI Taxonomy" id="433684"/>
    <lineage>
        <taxon>Eukaryota</taxon>
        <taxon>Metazoa</taxon>
        <taxon>Chordata</taxon>
        <taxon>Craniata</taxon>
        <taxon>Vertebrata</taxon>
        <taxon>Euteleostomi</taxon>
        <taxon>Actinopterygii</taxon>
        <taxon>Neopterygii</taxon>
        <taxon>Teleostei</taxon>
        <taxon>Neoteleostei</taxon>
        <taxon>Acanthomorphata</taxon>
        <taxon>Eupercaria</taxon>
        <taxon>Tetraodontiformes</taxon>
        <taxon>Tetradontoidea</taxon>
        <taxon>Tetraodontidae</taxon>
        <taxon>Takifugu</taxon>
    </lineage>
</organism>
<dbReference type="EMBL" id="RHFK02000018">
    <property type="protein sequence ID" value="TWW60797.1"/>
    <property type="molecule type" value="Genomic_DNA"/>
</dbReference>
<proteinExistence type="predicted"/>
<feature type="domain" description="C2H2-type" evidence="5">
    <location>
        <begin position="35"/>
        <end position="62"/>
    </location>
</feature>
<dbReference type="Proteomes" id="UP000324091">
    <property type="component" value="Chromosome 5"/>
</dbReference>
<dbReference type="PROSITE" id="PS50157">
    <property type="entry name" value="ZINC_FINGER_C2H2_2"/>
    <property type="match status" value="1"/>
</dbReference>
<evidence type="ECO:0000256" key="1">
    <source>
        <dbReference type="ARBA" id="ARBA00022723"/>
    </source>
</evidence>
<gene>
    <name evidence="6" type="ORF">D4764_05G0008870</name>
</gene>
<dbReference type="InterPro" id="IPR013087">
    <property type="entry name" value="Znf_C2H2_type"/>
</dbReference>
<dbReference type="GO" id="GO:0008270">
    <property type="term" value="F:zinc ion binding"/>
    <property type="evidence" value="ECO:0007669"/>
    <property type="project" value="UniProtKB-KW"/>
</dbReference>
<accession>A0A5C6N4X5</accession>
<evidence type="ECO:0000256" key="3">
    <source>
        <dbReference type="ARBA" id="ARBA00022833"/>
    </source>
</evidence>
<keyword evidence="2 4" id="KW-0863">Zinc-finger</keyword>
<comment type="caution">
    <text evidence="6">The sequence shown here is derived from an EMBL/GenBank/DDBJ whole genome shotgun (WGS) entry which is preliminary data.</text>
</comment>
<dbReference type="InterPro" id="IPR036236">
    <property type="entry name" value="Znf_C2H2_sf"/>
</dbReference>
<evidence type="ECO:0000259" key="5">
    <source>
        <dbReference type="PROSITE" id="PS50157"/>
    </source>
</evidence>
<sequence length="72" mass="8400">MLSTCQCVWGVKIPQWPEVRIQESKGRPRGEDEIVRCERCDRSFTQATQLSRHQRLPNECKPVNESESIEVD</sequence>
<keyword evidence="7" id="KW-1185">Reference proteome</keyword>
<evidence type="ECO:0000256" key="2">
    <source>
        <dbReference type="ARBA" id="ARBA00022771"/>
    </source>
</evidence>
<keyword evidence="3" id="KW-0862">Zinc</keyword>
<dbReference type="SUPFAM" id="SSF57667">
    <property type="entry name" value="beta-beta-alpha zinc fingers"/>
    <property type="match status" value="1"/>
</dbReference>
<dbReference type="AlphaFoldDB" id="A0A5C6N4X5"/>
<protein>
    <recommendedName>
        <fullName evidence="5">C2H2-type domain-containing protein</fullName>
    </recommendedName>
</protein>
<dbReference type="Gene3D" id="3.30.160.60">
    <property type="entry name" value="Classic Zinc Finger"/>
    <property type="match status" value="1"/>
</dbReference>
<evidence type="ECO:0000313" key="6">
    <source>
        <dbReference type="EMBL" id="TWW60797.1"/>
    </source>
</evidence>
<evidence type="ECO:0000256" key="4">
    <source>
        <dbReference type="PROSITE-ProRule" id="PRU00042"/>
    </source>
</evidence>
<keyword evidence="1" id="KW-0479">Metal-binding</keyword>
<evidence type="ECO:0000313" key="7">
    <source>
        <dbReference type="Proteomes" id="UP000324091"/>
    </source>
</evidence>
<name>A0A5C6N4X5_9TELE</name>
<dbReference type="FunFam" id="3.30.160.60:FF:000446">
    <property type="entry name" value="Zinc finger protein"/>
    <property type="match status" value="1"/>
</dbReference>
<reference evidence="6 7" key="1">
    <citation type="submission" date="2019-04" db="EMBL/GenBank/DDBJ databases">
        <title>Chromosome genome assembly for Takifugu flavidus.</title>
        <authorList>
            <person name="Xiao S."/>
        </authorList>
    </citation>
    <scope>NUCLEOTIDE SEQUENCE [LARGE SCALE GENOMIC DNA]</scope>
    <source>
        <strain evidence="6">HTHZ2018</strain>
        <tissue evidence="6">Muscle</tissue>
    </source>
</reference>